<dbReference type="GO" id="GO:0046872">
    <property type="term" value="F:metal ion binding"/>
    <property type="evidence" value="ECO:0007669"/>
    <property type="project" value="UniProtKB-KW"/>
</dbReference>
<name>W6NE79_CLOTY</name>
<dbReference type="GO" id="GO:0051536">
    <property type="term" value="F:iron-sulfur cluster binding"/>
    <property type="evidence" value="ECO:0007669"/>
    <property type="project" value="UniProtKB-KW"/>
</dbReference>
<reference evidence="4 5" key="1">
    <citation type="journal article" date="2015" name="Genome Announc.">
        <title>Draft Genome Sequence of Clostridium tyrobutyricum Strain DIVETGP, Isolated from Cow's Milk for Grana Padano Production.</title>
        <authorList>
            <person name="Soggiu A."/>
            <person name="Piras C."/>
            <person name="Gaiarsa S."/>
            <person name="Sassera D."/>
            <person name="Roncada P."/>
            <person name="Bendixen E."/>
            <person name="Brasca M."/>
            <person name="Bonizzi L."/>
        </authorList>
    </citation>
    <scope>NUCLEOTIDE SEQUENCE [LARGE SCALE GENOMIC DNA]</scope>
    <source>
        <strain evidence="4 5">DIVETGP</strain>
    </source>
</reference>
<dbReference type="PANTHER" id="PTHR43578:SF3">
    <property type="entry name" value="NADH-QUINONE OXIDOREDUCTASE SUBUNIT F"/>
    <property type="match status" value="1"/>
</dbReference>
<sequence>MDQLKHHIFVCTSSRINGKQQGVCFSKKSVDIVSGFMEEIEDRDLNDEVKVTNTGCFGMCAQGPIVVVYPEGVWYGGVTPDDVEEIMDKHIEGGEIVERLKI</sequence>
<dbReference type="RefSeq" id="WP_017752324.1">
    <property type="nucleotide sequence ID" value="NZ_CBXI010000005.1"/>
</dbReference>
<evidence type="ECO:0000313" key="4">
    <source>
        <dbReference type="EMBL" id="CDL90302.1"/>
    </source>
</evidence>
<dbReference type="NCBIfam" id="NF041612">
    <property type="entry name" value="fdxn_Clost"/>
    <property type="match status" value="1"/>
</dbReference>
<accession>W6NE79</accession>
<evidence type="ECO:0000313" key="5">
    <source>
        <dbReference type="Proteomes" id="UP000019482"/>
    </source>
</evidence>
<dbReference type="InterPro" id="IPR036249">
    <property type="entry name" value="Thioredoxin-like_sf"/>
</dbReference>
<dbReference type="CDD" id="cd02980">
    <property type="entry name" value="TRX_Fd_family"/>
    <property type="match status" value="1"/>
</dbReference>
<dbReference type="EMBL" id="CBXI010000005">
    <property type="protein sequence ID" value="CDL90302.1"/>
    <property type="molecule type" value="Genomic_DNA"/>
</dbReference>
<dbReference type="Gene3D" id="3.40.30.10">
    <property type="entry name" value="Glutaredoxin"/>
    <property type="match status" value="1"/>
</dbReference>
<dbReference type="InterPro" id="IPR048109">
    <property type="entry name" value="Fdxn_Clost-type"/>
</dbReference>
<dbReference type="AlphaFoldDB" id="W6NE79"/>
<protein>
    <submittedName>
        <fullName evidence="4">Ferredoxin, 2Fe-2S</fullName>
    </submittedName>
</protein>
<evidence type="ECO:0000256" key="1">
    <source>
        <dbReference type="ARBA" id="ARBA00022723"/>
    </source>
</evidence>
<proteinExistence type="predicted"/>
<dbReference type="Pfam" id="PF01257">
    <property type="entry name" value="2Fe-2S_thioredx"/>
    <property type="match status" value="1"/>
</dbReference>
<evidence type="ECO:0000256" key="2">
    <source>
        <dbReference type="ARBA" id="ARBA00023004"/>
    </source>
</evidence>
<evidence type="ECO:0000256" key="3">
    <source>
        <dbReference type="ARBA" id="ARBA00023014"/>
    </source>
</evidence>
<comment type="caution">
    <text evidence="4">The sequence shown here is derived from an EMBL/GenBank/DDBJ whole genome shotgun (WGS) entry which is preliminary data.</text>
</comment>
<organism evidence="4 5">
    <name type="scientific">Clostridium tyrobutyricum DIVETGP</name>
    <dbReference type="NCBI Taxonomy" id="1408889"/>
    <lineage>
        <taxon>Bacteria</taxon>
        <taxon>Bacillati</taxon>
        <taxon>Bacillota</taxon>
        <taxon>Clostridia</taxon>
        <taxon>Eubacteriales</taxon>
        <taxon>Clostridiaceae</taxon>
        <taxon>Clostridium</taxon>
    </lineage>
</organism>
<dbReference type="Proteomes" id="UP000019482">
    <property type="component" value="Unassembled WGS sequence"/>
</dbReference>
<keyword evidence="3" id="KW-0411">Iron-sulfur</keyword>
<dbReference type="GeneID" id="29420508"/>
<keyword evidence="2" id="KW-0408">Iron</keyword>
<gene>
    <name evidence="4" type="ORF">CTDIVETGP_0372</name>
</gene>
<dbReference type="SUPFAM" id="SSF52833">
    <property type="entry name" value="Thioredoxin-like"/>
    <property type="match status" value="1"/>
</dbReference>
<keyword evidence="1" id="KW-0479">Metal-binding</keyword>
<keyword evidence="5" id="KW-1185">Reference proteome</keyword>
<dbReference type="PANTHER" id="PTHR43578">
    <property type="entry name" value="NADH-QUINONE OXIDOREDUCTASE SUBUNIT F"/>
    <property type="match status" value="1"/>
</dbReference>
<dbReference type="OrthoDB" id="9800692at2"/>